<name>A0A485LXQ9_9ZZZZ</name>
<organism evidence="1">
    <name type="scientific">anaerobic digester metagenome</name>
    <dbReference type="NCBI Taxonomy" id="1263854"/>
    <lineage>
        <taxon>unclassified sequences</taxon>
        <taxon>metagenomes</taxon>
        <taxon>ecological metagenomes</taxon>
    </lineage>
</organism>
<proteinExistence type="predicted"/>
<sequence length="62" mass="6969">MVKEALEAISEKMGDLSCNSRVDCCCPAFIFFVFKEVNCVQIFNGACEDWRPGDCANQSNRK</sequence>
<protein>
    <submittedName>
        <fullName evidence="1">Uncharacterized protein</fullName>
    </submittedName>
</protein>
<accession>A0A485LXQ9</accession>
<reference evidence="1" key="1">
    <citation type="submission" date="2019-03" db="EMBL/GenBank/DDBJ databases">
        <authorList>
            <person name="Hao L."/>
        </authorList>
    </citation>
    <scope>NUCLEOTIDE SEQUENCE</scope>
</reference>
<dbReference type="EMBL" id="CAADRN010000110">
    <property type="protein sequence ID" value="VFU13013.1"/>
    <property type="molecule type" value="Genomic_DNA"/>
</dbReference>
<evidence type="ECO:0000313" key="1">
    <source>
        <dbReference type="EMBL" id="VFU13013.1"/>
    </source>
</evidence>
<gene>
    <name evidence="1" type="ORF">SCFA_1980007</name>
</gene>
<dbReference type="AlphaFoldDB" id="A0A485LXQ9"/>